<dbReference type="Proteomes" id="UP000806378">
    <property type="component" value="Unassembled WGS sequence"/>
</dbReference>
<keyword evidence="2" id="KW-1185">Reference proteome</keyword>
<dbReference type="EMBL" id="MU091709">
    <property type="protein sequence ID" value="KAF7846851.1"/>
    <property type="molecule type" value="Genomic_DNA"/>
</dbReference>
<dbReference type="AlphaFoldDB" id="A0A8T0CGW4"/>
<comment type="caution">
    <text evidence="1">The sequence shown here is derived from an EMBL/GenBank/DDBJ whole genome shotgun (WGS) entry which is preliminary data.</text>
</comment>
<name>A0A8T0CGW4_CORYI</name>
<accession>A0A8T0CGW4</accession>
<gene>
    <name evidence="1" type="ORF">BT93_L3669</name>
</gene>
<organism evidence="1 2">
    <name type="scientific">Corymbia citriodora subsp. variegata</name>
    <dbReference type="NCBI Taxonomy" id="360336"/>
    <lineage>
        <taxon>Eukaryota</taxon>
        <taxon>Viridiplantae</taxon>
        <taxon>Streptophyta</taxon>
        <taxon>Embryophyta</taxon>
        <taxon>Tracheophyta</taxon>
        <taxon>Spermatophyta</taxon>
        <taxon>Magnoliopsida</taxon>
        <taxon>eudicotyledons</taxon>
        <taxon>Gunneridae</taxon>
        <taxon>Pentapetalae</taxon>
        <taxon>rosids</taxon>
        <taxon>malvids</taxon>
        <taxon>Myrtales</taxon>
        <taxon>Myrtaceae</taxon>
        <taxon>Myrtoideae</taxon>
        <taxon>Eucalypteae</taxon>
        <taxon>Corymbia</taxon>
    </lineage>
</organism>
<evidence type="ECO:0000313" key="1">
    <source>
        <dbReference type="EMBL" id="KAF7846851.1"/>
    </source>
</evidence>
<evidence type="ECO:0000313" key="2">
    <source>
        <dbReference type="Proteomes" id="UP000806378"/>
    </source>
</evidence>
<dbReference type="Gramene" id="rna-gnl|WGS:JABURB|Cocit.L3669.1">
    <property type="protein sequence ID" value="cds-KAF7846851.1"/>
    <property type="gene ID" value="gene-BT93_L3669"/>
</dbReference>
<protein>
    <submittedName>
        <fullName evidence="1">Uncharacterized protein</fullName>
    </submittedName>
</protein>
<sequence>MQVGDRVSHASNNLHSCTPVQFSCSCSSIQDLRQTASLNKLIDQINATPHGTEPVELDHIAVPDLGQDADFILKTLACVELFDSHDLAACRYCLVNAPKPTFSDALLFTEIIGRLGDVPKCELP</sequence>
<proteinExistence type="predicted"/>
<dbReference type="PROSITE" id="PS51257">
    <property type="entry name" value="PROKAR_LIPOPROTEIN"/>
    <property type="match status" value="1"/>
</dbReference>
<reference evidence="1" key="1">
    <citation type="submission" date="2020-05" db="EMBL/GenBank/DDBJ databases">
        <title>WGS assembly of Corymbia citriodora subspecies variegata.</title>
        <authorList>
            <person name="Barry K."/>
            <person name="Hundley H."/>
            <person name="Shu S."/>
            <person name="Jenkins J."/>
            <person name="Grimwood J."/>
            <person name="Baten A."/>
        </authorList>
    </citation>
    <scope>NUCLEOTIDE SEQUENCE</scope>
    <source>
        <strain evidence="1">CV2-018</strain>
    </source>
</reference>